<dbReference type="SMART" id="SM00774">
    <property type="entry name" value="WRKY"/>
    <property type="match status" value="1"/>
</dbReference>
<dbReference type="AlphaFoldDB" id="A0AA35YJ75"/>
<dbReference type="PROSITE" id="PS50811">
    <property type="entry name" value="WRKY"/>
    <property type="match status" value="1"/>
</dbReference>
<evidence type="ECO:0000259" key="7">
    <source>
        <dbReference type="PROSITE" id="PS50811"/>
    </source>
</evidence>
<feature type="domain" description="WRKY" evidence="7">
    <location>
        <begin position="143"/>
        <end position="209"/>
    </location>
</feature>
<dbReference type="PANTHER" id="PTHR31429:SF88">
    <property type="entry name" value="WRKY DOMAIN-CONTAINING PROTEIN-RELATED"/>
    <property type="match status" value="1"/>
</dbReference>
<dbReference type="GO" id="GO:0005634">
    <property type="term" value="C:nucleus"/>
    <property type="evidence" value="ECO:0007669"/>
    <property type="project" value="UniProtKB-SubCell"/>
</dbReference>
<keyword evidence="4" id="KW-0804">Transcription</keyword>
<keyword evidence="3" id="KW-0238">DNA-binding</keyword>
<dbReference type="InterPro" id="IPR044810">
    <property type="entry name" value="WRKY_plant"/>
</dbReference>
<keyword evidence="5" id="KW-0539">Nucleus</keyword>
<dbReference type="GO" id="GO:0043565">
    <property type="term" value="F:sequence-specific DNA binding"/>
    <property type="evidence" value="ECO:0007669"/>
    <property type="project" value="InterPro"/>
</dbReference>
<name>A0AA35YJ75_LACSI</name>
<evidence type="ECO:0000256" key="1">
    <source>
        <dbReference type="ARBA" id="ARBA00004123"/>
    </source>
</evidence>
<evidence type="ECO:0000256" key="5">
    <source>
        <dbReference type="ARBA" id="ARBA00023242"/>
    </source>
</evidence>
<dbReference type="Proteomes" id="UP001177003">
    <property type="component" value="Chromosome 3"/>
</dbReference>
<gene>
    <name evidence="8" type="ORF">LSALG_LOCUS15043</name>
</gene>
<feature type="compositionally biased region" description="Acidic residues" evidence="6">
    <location>
        <begin position="30"/>
        <end position="45"/>
    </location>
</feature>
<sequence length="271" mass="31136">MVASSFAIDLNLFPFHKTDDTPIREVHTDDDYDDDDDDGEEEDDCSFGKEVDDHMISGDHLSRINNENKKLKEMLKIVWENYNSLQTHVKKLMQEKQVLESNPKKRKLDETVQQSLWKTQNWNLESPRNTGVRRVYIPTDPSDKSLVVKDGYQWRKYGQKVTRDNPSPRAYYKCSSSPTCPVKKKVQRSADDPGVVVATYEGEHNHRSTKEEAAYALANEHKISSSERRSNSPRFDEVLVKKMATFLGKDPDFTAELAAAISSKILEVDMF</sequence>
<evidence type="ECO:0000313" key="8">
    <source>
        <dbReference type="EMBL" id="CAI9275001.1"/>
    </source>
</evidence>
<reference evidence="8" key="1">
    <citation type="submission" date="2023-04" db="EMBL/GenBank/DDBJ databases">
        <authorList>
            <person name="Vijverberg K."/>
            <person name="Xiong W."/>
            <person name="Schranz E."/>
        </authorList>
    </citation>
    <scope>NUCLEOTIDE SEQUENCE</scope>
</reference>
<evidence type="ECO:0000256" key="2">
    <source>
        <dbReference type="ARBA" id="ARBA00023015"/>
    </source>
</evidence>
<keyword evidence="2" id="KW-0805">Transcription regulation</keyword>
<dbReference type="EMBL" id="OX465079">
    <property type="protein sequence ID" value="CAI9275001.1"/>
    <property type="molecule type" value="Genomic_DNA"/>
</dbReference>
<protein>
    <recommendedName>
        <fullName evidence="7">WRKY domain-containing protein</fullName>
    </recommendedName>
</protein>
<dbReference type="PANTHER" id="PTHR31429">
    <property type="entry name" value="WRKY TRANSCRIPTION FACTOR 36-RELATED"/>
    <property type="match status" value="1"/>
</dbReference>
<accession>A0AA35YJ75</accession>
<dbReference type="InterPro" id="IPR036576">
    <property type="entry name" value="WRKY_dom_sf"/>
</dbReference>
<evidence type="ECO:0000256" key="4">
    <source>
        <dbReference type="ARBA" id="ARBA00023163"/>
    </source>
</evidence>
<organism evidence="8 9">
    <name type="scientific">Lactuca saligna</name>
    <name type="common">Willowleaf lettuce</name>
    <dbReference type="NCBI Taxonomy" id="75948"/>
    <lineage>
        <taxon>Eukaryota</taxon>
        <taxon>Viridiplantae</taxon>
        <taxon>Streptophyta</taxon>
        <taxon>Embryophyta</taxon>
        <taxon>Tracheophyta</taxon>
        <taxon>Spermatophyta</taxon>
        <taxon>Magnoliopsida</taxon>
        <taxon>eudicotyledons</taxon>
        <taxon>Gunneridae</taxon>
        <taxon>Pentapetalae</taxon>
        <taxon>asterids</taxon>
        <taxon>campanulids</taxon>
        <taxon>Asterales</taxon>
        <taxon>Asteraceae</taxon>
        <taxon>Cichorioideae</taxon>
        <taxon>Cichorieae</taxon>
        <taxon>Lactucinae</taxon>
        <taxon>Lactuca</taxon>
    </lineage>
</organism>
<dbReference type="Pfam" id="PF03106">
    <property type="entry name" value="WRKY"/>
    <property type="match status" value="1"/>
</dbReference>
<dbReference type="SUPFAM" id="SSF118290">
    <property type="entry name" value="WRKY DNA-binding domain"/>
    <property type="match status" value="1"/>
</dbReference>
<dbReference type="Gene3D" id="2.20.25.80">
    <property type="entry name" value="WRKY domain"/>
    <property type="match status" value="1"/>
</dbReference>
<evidence type="ECO:0000256" key="6">
    <source>
        <dbReference type="SAM" id="MobiDB-lite"/>
    </source>
</evidence>
<evidence type="ECO:0000313" key="9">
    <source>
        <dbReference type="Proteomes" id="UP001177003"/>
    </source>
</evidence>
<dbReference type="InterPro" id="IPR003657">
    <property type="entry name" value="WRKY_dom"/>
</dbReference>
<comment type="subcellular location">
    <subcellularLocation>
        <location evidence="1">Nucleus</location>
    </subcellularLocation>
</comment>
<feature type="region of interest" description="Disordered" evidence="6">
    <location>
        <begin position="23"/>
        <end position="52"/>
    </location>
</feature>
<keyword evidence="9" id="KW-1185">Reference proteome</keyword>
<proteinExistence type="predicted"/>
<dbReference type="GO" id="GO:0003700">
    <property type="term" value="F:DNA-binding transcription factor activity"/>
    <property type="evidence" value="ECO:0007669"/>
    <property type="project" value="InterPro"/>
</dbReference>
<evidence type="ECO:0000256" key="3">
    <source>
        <dbReference type="ARBA" id="ARBA00023125"/>
    </source>
</evidence>